<evidence type="ECO:0000313" key="2">
    <source>
        <dbReference type="EMBL" id="KAF3591873.1"/>
    </source>
</evidence>
<evidence type="ECO:0000256" key="1">
    <source>
        <dbReference type="SAM" id="MobiDB-lite"/>
    </source>
</evidence>
<accession>A0ABQ7E3S8</accession>
<evidence type="ECO:0000313" key="3">
    <source>
        <dbReference type="Proteomes" id="UP000266723"/>
    </source>
</evidence>
<dbReference type="EMBL" id="QGKV02000299">
    <property type="protein sequence ID" value="KAF3591873.1"/>
    <property type="molecule type" value="Genomic_DNA"/>
</dbReference>
<feature type="compositionally biased region" description="Polar residues" evidence="1">
    <location>
        <begin position="74"/>
        <end position="99"/>
    </location>
</feature>
<proteinExistence type="predicted"/>
<gene>
    <name evidence="2" type="ORF">DY000_02026343</name>
</gene>
<comment type="caution">
    <text evidence="2">The sequence shown here is derived from an EMBL/GenBank/DDBJ whole genome shotgun (WGS) entry which is preliminary data.</text>
</comment>
<protein>
    <submittedName>
        <fullName evidence="2">Uncharacterized protein</fullName>
    </submittedName>
</protein>
<keyword evidence="3" id="KW-1185">Reference proteome</keyword>
<feature type="compositionally biased region" description="Polar residues" evidence="1">
    <location>
        <begin position="48"/>
        <end position="60"/>
    </location>
</feature>
<name>A0ABQ7E3S8_BRACR</name>
<dbReference type="Proteomes" id="UP000266723">
    <property type="component" value="Unassembled WGS sequence"/>
</dbReference>
<feature type="region of interest" description="Disordered" evidence="1">
    <location>
        <begin position="42"/>
        <end position="99"/>
    </location>
</feature>
<organism evidence="2 3">
    <name type="scientific">Brassica cretica</name>
    <name type="common">Mustard</name>
    <dbReference type="NCBI Taxonomy" id="69181"/>
    <lineage>
        <taxon>Eukaryota</taxon>
        <taxon>Viridiplantae</taxon>
        <taxon>Streptophyta</taxon>
        <taxon>Embryophyta</taxon>
        <taxon>Tracheophyta</taxon>
        <taxon>Spermatophyta</taxon>
        <taxon>Magnoliopsida</taxon>
        <taxon>eudicotyledons</taxon>
        <taxon>Gunneridae</taxon>
        <taxon>Pentapetalae</taxon>
        <taxon>rosids</taxon>
        <taxon>malvids</taxon>
        <taxon>Brassicales</taxon>
        <taxon>Brassicaceae</taxon>
        <taxon>Brassiceae</taxon>
        <taxon>Brassica</taxon>
    </lineage>
</organism>
<sequence length="142" mass="15604">MKTNSVNKMRACTSRRLLPGTFTSRCRHNVPSLPWLPIKERTLGASGDDNNTMLINQYNVSEPPPSAQRRNEASFYNSSDSPGPPFSSNQMNSWPRQGSYPTPAPIIQFAHAYAMAPASVSPSPSSVSPHEYSSMFLGLVMI</sequence>
<reference evidence="2 3" key="1">
    <citation type="journal article" date="2020" name="BMC Genomics">
        <title>Intraspecific diversification of the crop wild relative Brassica cretica Lam. using demographic model selection.</title>
        <authorList>
            <person name="Kioukis A."/>
            <person name="Michalopoulou V.A."/>
            <person name="Briers L."/>
            <person name="Pirintsos S."/>
            <person name="Studholme D.J."/>
            <person name="Pavlidis P."/>
            <person name="Sarris P.F."/>
        </authorList>
    </citation>
    <scope>NUCLEOTIDE SEQUENCE [LARGE SCALE GENOMIC DNA]</scope>
    <source>
        <strain evidence="3">cv. PFS-1207/04</strain>
    </source>
</reference>